<proteinExistence type="predicted"/>
<dbReference type="AlphaFoldDB" id="A0AA38UFT6"/>
<keyword evidence="2" id="KW-1185">Reference proteome</keyword>
<organism evidence="1 2">
    <name type="scientific">Lentinula raphanica</name>
    <dbReference type="NCBI Taxonomy" id="153919"/>
    <lineage>
        <taxon>Eukaryota</taxon>
        <taxon>Fungi</taxon>
        <taxon>Dikarya</taxon>
        <taxon>Basidiomycota</taxon>
        <taxon>Agaricomycotina</taxon>
        <taxon>Agaricomycetes</taxon>
        <taxon>Agaricomycetidae</taxon>
        <taxon>Agaricales</taxon>
        <taxon>Marasmiineae</taxon>
        <taxon>Omphalotaceae</taxon>
        <taxon>Lentinula</taxon>
    </lineage>
</organism>
<evidence type="ECO:0000313" key="1">
    <source>
        <dbReference type="EMBL" id="KAJ3836537.1"/>
    </source>
</evidence>
<comment type="caution">
    <text evidence="1">The sequence shown here is derived from an EMBL/GenBank/DDBJ whole genome shotgun (WGS) entry which is preliminary data.</text>
</comment>
<sequence>MDMMEILDWDLDQMDYIRPLRTFLLQSKDPNMLKIYSVISFGPHFPFQVPLQPEDYFSHPIPTISPDPYHRPRSWTVKLLKIGIMKTGDNEYVWIDMHNSSSKDSSQGINILLDTDHVVSKMLSDEHWLGPYTAASNPGPGYINSMNTAVFKDLSNKQLCFEFQGEGSHTVKVKVQAREFLYWYPKLAAGDNPNDYYCTVKGSQADRYILGQNWYWAGIVKHVSPRERHRPPFVRVMPNAFFLDKITKKVVQPQDMILQTNPPRFKQQNMRI</sequence>
<accession>A0AA38UFT6</accession>
<gene>
    <name evidence="1" type="ORF">F5878DRAFT_711376</name>
</gene>
<evidence type="ECO:0000313" key="2">
    <source>
        <dbReference type="Proteomes" id="UP001163846"/>
    </source>
</evidence>
<name>A0AA38UFT6_9AGAR</name>
<reference evidence="1" key="1">
    <citation type="submission" date="2022-08" db="EMBL/GenBank/DDBJ databases">
        <authorList>
            <consortium name="DOE Joint Genome Institute"/>
            <person name="Min B."/>
            <person name="Riley R."/>
            <person name="Sierra-Patev S."/>
            <person name="Naranjo-Ortiz M."/>
            <person name="Looney B."/>
            <person name="Konkel Z."/>
            <person name="Slot J.C."/>
            <person name="Sakamoto Y."/>
            <person name="Steenwyk J.L."/>
            <person name="Rokas A."/>
            <person name="Carro J."/>
            <person name="Camarero S."/>
            <person name="Ferreira P."/>
            <person name="Molpeceres G."/>
            <person name="Ruiz-Duenas F.J."/>
            <person name="Serrano A."/>
            <person name="Henrissat B."/>
            <person name="Drula E."/>
            <person name="Hughes K.W."/>
            <person name="Mata J.L."/>
            <person name="Ishikawa N.K."/>
            <person name="Vargas-Isla R."/>
            <person name="Ushijima S."/>
            <person name="Smith C.A."/>
            <person name="Ahrendt S."/>
            <person name="Andreopoulos W."/>
            <person name="He G."/>
            <person name="Labutti K."/>
            <person name="Lipzen A."/>
            <person name="Ng V."/>
            <person name="Sandor L."/>
            <person name="Barry K."/>
            <person name="Martinez A.T."/>
            <person name="Xiao Y."/>
            <person name="Gibbons J.G."/>
            <person name="Terashima K."/>
            <person name="Hibbett D.S."/>
            <person name="Grigoriev I.V."/>
        </authorList>
    </citation>
    <scope>NUCLEOTIDE SEQUENCE</scope>
    <source>
        <strain evidence="1">TFB9207</strain>
    </source>
</reference>
<protein>
    <submittedName>
        <fullName evidence="1">Uncharacterized protein</fullName>
    </submittedName>
</protein>
<dbReference type="EMBL" id="MU806312">
    <property type="protein sequence ID" value="KAJ3836537.1"/>
    <property type="molecule type" value="Genomic_DNA"/>
</dbReference>
<dbReference type="Proteomes" id="UP001163846">
    <property type="component" value="Unassembled WGS sequence"/>
</dbReference>